<dbReference type="GO" id="GO:0005813">
    <property type="term" value="C:centrosome"/>
    <property type="evidence" value="ECO:0007669"/>
    <property type="project" value="TreeGrafter"/>
</dbReference>
<organism evidence="2 3">
    <name type="scientific">Neovison vison</name>
    <name type="common">American mink</name>
    <name type="synonym">Mustela vison</name>
    <dbReference type="NCBI Taxonomy" id="452646"/>
    <lineage>
        <taxon>Eukaryota</taxon>
        <taxon>Metazoa</taxon>
        <taxon>Chordata</taxon>
        <taxon>Craniata</taxon>
        <taxon>Vertebrata</taxon>
        <taxon>Euteleostomi</taxon>
        <taxon>Mammalia</taxon>
        <taxon>Eutheria</taxon>
        <taxon>Laurasiatheria</taxon>
        <taxon>Carnivora</taxon>
        <taxon>Caniformia</taxon>
        <taxon>Musteloidea</taxon>
        <taxon>Mustelidae</taxon>
        <taxon>Mustelinae</taxon>
        <taxon>Neogale</taxon>
    </lineage>
</organism>
<feature type="compositionally biased region" description="Basic and acidic residues" evidence="1">
    <location>
        <begin position="1"/>
        <end position="15"/>
    </location>
</feature>
<dbReference type="GeneTree" id="ENSGT00950000183190"/>
<dbReference type="Ensembl" id="ENSNVIT00000002812.1">
    <property type="protein sequence ID" value="ENSNVIP00000002416.1"/>
    <property type="gene ID" value="ENSNVIG00000001937.1"/>
</dbReference>
<evidence type="ECO:0000313" key="3">
    <source>
        <dbReference type="Proteomes" id="UP000694425"/>
    </source>
</evidence>
<dbReference type="PANTHER" id="PTHR46501:SF2">
    <property type="entry name" value="MYOMEGALIN"/>
    <property type="match status" value="1"/>
</dbReference>
<feature type="region of interest" description="Disordered" evidence="1">
    <location>
        <begin position="1"/>
        <end position="58"/>
    </location>
</feature>
<reference evidence="2" key="1">
    <citation type="submission" date="2025-08" db="UniProtKB">
        <authorList>
            <consortium name="Ensembl"/>
        </authorList>
    </citation>
    <scope>IDENTIFICATION</scope>
</reference>
<dbReference type="GO" id="GO:0060090">
    <property type="term" value="F:molecular adaptor activity"/>
    <property type="evidence" value="ECO:0007669"/>
    <property type="project" value="TreeGrafter"/>
</dbReference>
<dbReference type="GO" id="GO:0090063">
    <property type="term" value="P:positive regulation of microtubule nucleation"/>
    <property type="evidence" value="ECO:0007669"/>
    <property type="project" value="TreeGrafter"/>
</dbReference>
<accession>A0A8C7AAD4</accession>
<sequence>MDVASEYKHYEEKKALPGHSSNLFHHHSSHSAVLSSKPSATSEPWGVKAEPSSNPISLQPIQVCNSQHSGSVSTIHPPSPAALPSNHLEASSSHYLNLAQPHSPLRGNTELGRILEPGYLGRGSQCNVMRPQKGRVSGYLSSGSSVWADLLEEHLREIWNLRQCLEESICIN</sequence>
<evidence type="ECO:0000313" key="2">
    <source>
        <dbReference type="Ensembl" id="ENSNVIP00000002416.1"/>
    </source>
</evidence>
<dbReference type="Proteomes" id="UP000694425">
    <property type="component" value="Unplaced"/>
</dbReference>
<feature type="compositionally biased region" description="Low complexity" evidence="1">
    <location>
        <begin position="30"/>
        <end position="39"/>
    </location>
</feature>
<keyword evidence="3" id="KW-1185">Reference proteome</keyword>
<dbReference type="GO" id="GO:0007098">
    <property type="term" value="P:centrosome cycle"/>
    <property type="evidence" value="ECO:0007669"/>
    <property type="project" value="TreeGrafter"/>
</dbReference>
<name>A0A8C7AAD4_NEOVI</name>
<protein>
    <submittedName>
        <fullName evidence="2">Uncharacterized protein</fullName>
    </submittedName>
</protein>
<reference evidence="2" key="2">
    <citation type="submission" date="2025-09" db="UniProtKB">
        <authorList>
            <consortium name="Ensembl"/>
        </authorList>
    </citation>
    <scope>IDENTIFICATION</scope>
</reference>
<dbReference type="InterPro" id="IPR052593">
    <property type="entry name" value="MT-associated_AKAP9-binding"/>
</dbReference>
<proteinExistence type="predicted"/>
<dbReference type="PANTHER" id="PTHR46501">
    <property type="entry name" value="MYOMEGALIN"/>
    <property type="match status" value="1"/>
</dbReference>
<evidence type="ECO:0000256" key="1">
    <source>
        <dbReference type="SAM" id="MobiDB-lite"/>
    </source>
</evidence>
<dbReference type="AlphaFoldDB" id="A0A8C7AAD4"/>
<dbReference type="GO" id="GO:0005794">
    <property type="term" value="C:Golgi apparatus"/>
    <property type="evidence" value="ECO:0007669"/>
    <property type="project" value="TreeGrafter"/>
</dbReference>
<dbReference type="GO" id="GO:1903358">
    <property type="term" value="P:regulation of Golgi organization"/>
    <property type="evidence" value="ECO:0007669"/>
    <property type="project" value="TreeGrafter"/>
</dbReference>